<name>A0A934IMA0_9HYPH</name>
<feature type="transmembrane region" description="Helical" evidence="2">
    <location>
        <begin position="54"/>
        <end position="87"/>
    </location>
</feature>
<feature type="region of interest" description="Disordered" evidence="1">
    <location>
        <begin position="496"/>
        <end position="534"/>
    </location>
</feature>
<feature type="transmembrane region" description="Helical" evidence="2">
    <location>
        <begin position="167"/>
        <end position="188"/>
    </location>
</feature>
<evidence type="ECO:0000313" key="3">
    <source>
        <dbReference type="EMBL" id="MBJ3775235.1"/>
    </source>
</evidence>
<dbReference type="Proteomes" id="UP000609531">
    <property type="component" value="Unassembled WGS sequence"/>
</dbReference>
<feature type="transmembrane region" description="Helical" evidence="2">
    <location>
        <begin position="273"/>
        <end position="295"/>
    </location>
</feature>
<sequence>MSHAEAHHERIAWSASVLATVRQAPVPTLFAAALTLVLYHLAFAEPRTAFDTVLAYMAAGGFLAAATGQVVAGSVGALVGGAGAVALMAGADVLFVSRALLAFSLAIAAIGVPLIGPPMDRQAAWRSLVRSATAALLALGGAGVVILGVWWVAAGVAALLGLGVGVAAWRIAGPVALGLLAPLIFLTLSERGAESDRVADALGSVAQILTRLVVLPLLAFYTAVLAIYIGRIVVTGTMPSNEVGWIVPLFGVAGAASYLAVAGSAAPGRMGRLFLVSWFPVTIAPLVLYGIALWMRVASAGVTPARYLGVLCGVWLAALALGALPAGRRFDPRLIVVTLALVLALGAVGPWSLRPVVAKSQADRFVERLDVAGVAGLAALEPNERWRVCSSMQAVEEVGGLDRLARRLGVSADALAEACGRRIPGRTMIRFAAKEAAIRTSGPAWVWGPVEIGEGRRMARDPSGITIDVAAGVATVTAGKARHRFDLVAAARELKASRAAETEAEPEVAADASTRESRAQDASAEDDAPAGSDPLVLSDGPVSLWVWSLVALEDPRQAVLRSARVSVVVSERDEPPR</sequence>
<gene>
    <name evidence="3" type="ORF">JCR33_06015</name>
</gene>
<feature type="transmembrane region" description="Helical" evidence="2">
    <location>
        <begin position="208"/>
        <end position="231"/>
    </location>
</feature>
<organism evidence="3 4">
    <name type="scientific">Acuticoccus mangrovi</name>
    <dbReference type="NCBI Taxonomy" id="2796142"/>
    <lineage>
        <taxon>Bacteria</taxon>
        <taxon>Pseudomonadati</taxon>
        <taxon>Pseudomonadota</taxon>
        <taxon>Alphaproteobacteria</taxon>
        <taxon>Hyphomicrobiales</taxon>
        <taxon>Amorphaceae</taxon>
        <taxon>Acuticoccus</taxon>
    </lineage>
</organism>
<dbReference type="EMBL" id="JAEKJA010000003">
    <property type="protein sequence ID" value="MBJ3775235.1"/>
    <property type="molecule type" value="Genomic_DNA"/>
</dbReference>
<reference evidence="3" key="1">
    <citation type="submission" date="2020-12" db="EMBL/GenBank/DDBJ databases">
        <title>Bacterial taxonomy.</title>
        <authorList>
            <person name="Pan X."/>
        </authorList>
    </citation>
    <scope>NUCLEOTIDE SEQUENCE</scope>
    <source>
        <strain evidence="3">B2012</strain>
    </source>
</reference>
<accession>A0A934IMA0</accession>
<proteinExistence type="predicted"/>
<keyword evidence="2" id="KW-1133">Transmembrane helix</keyword>
<feature type="transmembrane region" description="Helical" evidence="2">
    <location>
        <begin position="24"/>
        <end position="42"/>
    </location>
</feature>
<dbReference type="RefSeq" id="WP_198881112.1">
    <property type="nucleotide sequence ID" value="NZ_JAEKJA010000003.1"/>
</dbReference>
<dbReference type="AlphaFoldDB" id="A0A934IMA0"/>
<feature type="transmembrane region" description="Helical" evidence="2">
    <location>
        <begin position="243"/>
        <end position="261"/>
    </location>
</feature>
<comment type="caution">
    <text evidence="3">The sequence shown here is derived from an EMBL/GenBank/DDBJ whole genome shotgun (WGS) entry which is preliminary data.</text>
</comment>
<keyword evidence="4" id="KW-1185">Reference proteome</keyword>
<evidence type="ECO:0000256" key="1">
    <source>
        <dbReference type="SAM" id="MobiDB-lite"/>
    </source>
</evidence>
<feature type="transmembrane region" description="Helical" evidence="2">
    <location>
        <begin position="136"/>
        <end position="161"/>
    </location>
</feature>
<evidence type="ECO:0000313" key="4">
    <source>
        <dbReference type="Proteomes" id="UP000609531"/>
    </source>
</evidence>
<evidence type="ECO:0000256" key="2">
    <source>
        <dbReference type="SAM" id="Phobius"/>
    </source>
</evidence>
<keyword evidence="2" id="KW-0812">Transmembrane</keyword>
<feature type="transmembrane region" description="Helical" evidence="2">
    <location>
        <begin position="307"/>
        <end position="327"/>
    </location>
</feature>
<feature type="transmembrane region" description="Helical" evidence="2">
    <location>
        <begin position="93"/>
        <end position="115"/>
    </location>
</feature>
<keyword evidence="2" id="KW-0472">Membrane</keyword>
<protein>
    <submittedName>
        <fullName evidence="3">DUF4153 domain-containing protein</fullName>
    </submittedName>
</protein>
<feature type="transmembrane region" description="Helical" evidence="2">
    <location>
        <begin position="334"/>
        <end position="353"/>
    </location>
</feature>